<protein>
    <submittedName>
        <fullName evidence="1">Uncharacterized protein</fullName>
    </submittedName>
</protein>
<organism evidence="1">
    <name type="scientific">Anguilla anguilla</name>
    <name type="common">European freshwater eel</name>
    <name type="synonym">Muraena anguilla</name>
    <dbReference type="NCBI Taxonomy" id="7936"/>
    <lineage>
        <taxon>Eukaryota</taxon>
        <taxon>Metazoa</taxon>
        <taxon>Chordata</taxon>
        <taxon>Craniata</taxon>
        <taxon>Vertebrata</taxon>
        <taxon>Euteleostomi</taxon>
        <taxon>Actinopterygii</taxon>
        <taxon>Neopterygii</taxon>
        <taxon>Teleostei</taxon>
        <taxon>Anguilliformes</taxon>
        <taxon>Anguillidae</taxon>
        <taxon>Anguilla</taxon>
    </lineage>
</organism>
<dbReference type="AlphaFoldDB" id="A0A0E9QWA6"/>
<accession>A0A0E9QWA6</accession>
<evidence type="ECO:0000313" key="1">
    <source>
        <dbReference type="EMBL" id="JAH20530.1"/>
    </source>
</evidence>
<sequence length="36" mass="4139">MWVRHSTMYTAVGTSLTTLRLSLSHKQSQSHGLFLY</sequence>
<proteinExistence type="predicted"/>
<reference evidence="1" key="2">
    <citation type="journal article" date="2015" name="Fish Shellfish Immunol.">
        <title>Early steps in the European eel (Anguilla anguilla)-Vibrio vulnificus interaction in the gills: Role of the RtxA13 toxin.</title>
        <authorList>
            <person name="Callol A."/>
            <person name="Pajuelo D."/>
            <person name="Ebbesson L."/>
            <person name="Teles M."/>
            <person name="MacKenzie S."/>
            <person name="Amaro C."/>
        </authorList>
    </citation>
    <scope>NUCLEOTIDE SEQUENCE</scope>
</reference>
<name>A0A0E9QWA6_ANGAN</name>
<reference evidence="1" key="1">
    <citation type="submission" date="2014-11" db="EMBL/GenBank/DDBJ databases">
        <authorList>
            <person name="Amaro Gonzalez C."/>
        </authorList>
    </citation>
    <scope>NUCLEOTIDE SEQUENCE</scope>
</reference>
<dbReference type="EMBL" id="GBXM01088047">
    <property type="protein sequence ID" value="JAH20530.1"/>
    <property type="molecule type" value="Transcribed_RNA"/>
</dbReference>